<dbReference type="InterPro" id="IPR009339">
    <property type="entry name" value="DUF998"/>
</dbReference>
<feature type="transmembrane region" description="Helical" evidence="1">
    <location>
        <begin position="186"/>
        <end position="205"/>
    </location>
</feature>
<accession>A0ABQ8UZX3</accession>
<evidence type="ECO:0000313" key="3">
    <source>
        <dbReference type="Proteomes" id="UP001141327"/>
    </source>
</evidence>
<organism evidence="2 3">
    <name type="scientific">Paratrimastix pyriformis</name>
    <dbReference type="NCBI Taxonomy" id="342808"/>
    <lineage>
        <taxon>Eukaryota</taxon>
        <taxon>Metamonada</taxon>
        <taxon>Preaxostyla</taxon>
        <taxon>Paratrimastigidae</taxon>
        <taxon>Paratrimastix</taxon>
    </lineage>
</organism>
<protein>
    <recommendedName>
        <fullName evidence="4">DUF998 domain-containing protein</fullName>
    </recommendedName>
</protein>
<feature type="transmembrane region" description="Helical" evidence="1">
    <location>
        <begin position="50"/>
        <end position="75"/>
    </location>
</feature>
<evidence type="ECO:0000256" key="1">
    <source>
        <dbReference type="SAM" id="Phobius"/>
    </source>
</evidence>
<feature type="transmembrane region" description="Helical" evidence="1">
    <location>
        <begin position="155"/>
        <end position="180"/>
    </location>
</feature>
<comment type="caution">
    <text evidence="2">The sequence shown here is derived from an EMBL/GenBank/DDBJ whole genome shotgun (WGS) entry which is preliminary data.</text>
</comment>
<feature type="transmembrane region" description="Helical" evidence="1">
    <location>
        <begin position="7"/>
        <end position="30"/>
    </location>
</feature>
<sequence length="212" mass="22430">MTSSRISVWNIAGILAPICYTVAVLLGGALTPGYSHLRHPISSLTQTGAVGIASVHALFFAYNLLMMVFSAGFWLRMRKTGRKMAAGGFLLLLAVGLAGVLMFWFTQDPIGAPLTFRGLGHLVLAGVEAFGTMAGCILCGLGIRNVPGCSTLSTFSIVSALVIFVSGGANVATIGINPYFGLVERLTIFTFLIWMFVMASCFSAAPTPRRTV</sequence>
<evidence type="ECO:0000313" key="2">
    <source>
        <dbReference type="EMBL" id="KAJ4462919.1"/>
    </source>
</evidence>
<gene>
    <name evidence="2" type="ORF">PAPYR_134</name>
</gene>
<keyword evidence="1" id="KW-0472">Membrane</keyword>
<name>A0ABQ8UZX3_9EUKA</name>
<dbReference type="Pfam" id="PF06197">
    <property type="entry name" value="DUF998"/>
    <property type="match status" value="1"/>
</dbReference>
<proteinExistence type="predicted"/>
<keyword evidence="1" id="KW-1133">Transmembrane helix</keyword>
<feature type="transmembrane region" description="Helical" evidence="1">
    <location>
        <begin position="87"/>
        <end position="106"/>
    </location>
</feature>
<evidence type="ECO:0008006" key="4">
    <source>
        <dbReference type="Google" id="ProtNLM"/>
    </source>
</evidence>
<dbReference type="EMBL" id="JAPMOS010000001">
    <property type="protein sequence ID" value="KAJ4462919.1"/>
    <property type="molecule type" value="Genomic_DNA"/>
</dbReference>
<reference evidence="2" key="1">
    <citation type="journal article" date="2022" name="bioRxiv">
        <title>Genomics of Preaxostyla Flagellates Illuminates Evolutionary Transitions and the Path Towards Mitochondrial Loss.</title>
        <authorList>
            <person name="Novak L.V.F."/>
            <person name="Treitli S.C."/>
            <person name="Pyrih J."/>
            <person name="Halakuc P."/>
            <person name="Pipaliya S.V."/>
            <person name="Vacek V."/>
            <person name="Brzon O."/>
            <person name="Soukal P."/>
            <person name="Eme L."/>
            <person name="Dacks J.B."/>
            <person name="Karnkowska A."/>
            <person name="Elias M."/>
            <person name="Hampl V."/>
        </authorList>
    </citation>
    <scope>NUCLEOTIDE SEQUENCE</scope>
    <source>
        <strain evidence="2">RCP-MX</strain>
    </source>
</reference>
<keyword evidence="1" id="KW-0812">Transmembrane</keyword>
<dbReference type="Proteomes" id="UP001141327">
    <property type="component" value="Unassembled WGS sequence"/>
</dbReference>
<keyword evidence="3" id="KW-1185">Reference proteome</keyword>
<feature type="transmembrane region" description="Helical" evidence="1">
    <location>
        <begin position="118"/>
        <end position="143"/>
    </location>
</feature>